<gene>
    <name evidence="1" type="ORF">LHA_0472</name>
</gene>
<protein>
    <submittedName>
        <fullName evidence="1">Uncharacterized protein</fullName>
    </submittedName>
</protein>
<dbReference type="Proteomes" id="UP000032803">
    <property type="component" value="Chromosome I"/>
</dbReference>
<dbReference type="EMBL" id="LN681225">
    <property type="protein sequence ID" value="CEK09568.1"/>
    <property type="molecule type" value="Genomic_DNA"/>
</dbReference>
<organism evidence="1 2">
    <name type="scientific">Legionella hackeliae</name>
    <dbReference type="NCBI Taxonomy" id="449"/>
    <lineage>
        <taxon>Bacteria</taxon>
        <taxon>Pseudomonadati</taxon>
        <taxon>Pseudomonadota</taxon>
        <taxon>Gammaproteobacteria</taxon>
        <taxon>Legionellales</taxon>
        <taxon>Legionellaceae</taxon>
        <taxon>Legionella</taxon>
    </lineage>
</organism>
<proteinExistence type="predicted"/>
<name>A0A0A8ULH0_LEGHA</name>
<dbReference type="AlphaFoldDB" id="A0A0A8ULH0"/>
<dbReference type="KEGG" id="lha:LHA_0472"/>
<dbReference type="PATRIC" id="fig|449.7.peg.2579"/>
<dbReference type="OrthoDB" id="9919478at2"/>
<evidence type="ECO:0000313" key="2">
    <source>
        <dbReference type="Proteomes" id="UP000032803"/>
    </source>
</evidence>
<dbReference type="HOGENOM" id="CLU_703561_0_0_6"/>
<dbReference type="RefSeq" id="WP_045105087.1">
    <property type="nucleotide sequence ID" value="NZ_LN681225.1"/>
</dbReference>
<evidence type="ECO:0000313" key="1">
    <source>
        <dbReference type="EMBL" id="CEK09568.1"/>
    </source>
</evidence>
<sequence>MRQKNETEKEVKKKFVTSIRPSLFRAEKNSEKDSFENFLKEHADKSINAKFLLGRTKFYNLEAFEGRFIKDLPLLKEIITAEVNRSEGTFVFYNGSSSAVKFFRMVTSVIHRLDDLHTDKERAKTNMVIGCLKKKSFPPQRFFDKTLDRMKSYHPFNSNYFASAIKEFDHEDNIRKHLLCASILLHDGYFGETSWLLFQKNKSMSVMNEENFLGTVLDELCKKKKLEHFPIEELVKLYSSYKQILQAQLLQIFINQNAFNDLGYYCYAGGTPLAADSAAFLSELFVQLASQNSDNWQSALKEKFVQGFKENKLHPLVDSDPSSNLTEEWLCALQVRFVATNPDFYNSEAVTINEFYRTDEAYHTTKRLKKELETLISSYFAEKADEQTIQPL</sequence>
<reference evidence="2" key="1">
    <citation type="submission" date="2014-09" db="EMBL/GenBank/DDBJ databases">
        <authorList>
            <person name="Gomez-Valero L."/>
        </authorList>
    </citation>
    <scope>NUCLEOTIDE SEQUENCE [LARGE SCALE GENOMIC DNA]</scope>
    <source>
        <strain evidence="2">ATCC35250</strain>
    </source>
</reference>
<accession>A0A0A8ULH0</accession>
<keyword evidence="2" id="KW-1185">Reference proteome</keyword>